<feature type="domain" description="SRCR" evidence="11">
    <location>
        <begin position="302"/>
        <end position="403"/>
    </location>
</feature>
<dbReference type="PANTHER" id="PTHR45889">
    <property type="entry name" value="IG-LIKE DOMAIN-CONTAINING PROTEIN"/>
    <property type="match status" value="1"/>
</dbReference>
<evidence type="ECO:0000256" key="1">
    <source>
        <dbReference type="ARBA" id="ARBA00004236"/>
    </source>
</evidence>
<dbReference type="Gene3D" id="3.10.250.10">
    <property type="entry name" value="SRCR-like domain"/>
    <property type="match status" value="1"/>
</dbReference>
<feature type="disulfide bond" evidence="9">
    <location>
        <begin position="374"/>
        <end position="384"/>
    </location>
</feature>
<keyword evidence="2" id="KW-1003">Cell membrane</keyword>
<dbReference type="InterPro" id="IPR007110">
    <property type="entry name" value="Ig-like_dom"/>
</dbReference>
<dbReference type="PROSITE" id="PS50287">
    <property type="entry name" value="SRCR_2"/>
    <property type="match status" value="1"/>
</dbReference>
<evidence type="ECO:0000256" key="9">
    <source>
        <dbReference type="PROSITE-ProRule" id="PRU00196"/>
    </source>
</evidence>
<dbReference type="SMART" id="SM00408">
    <property type="entry name" value="IGc2"/>
    <property type="match status" value="3"/>
</dbReference>
<dbReference type="InterPro" id="IPR036179">
    <property type="entry name" value="Ig-like_dom_sf"/>
</dbReference>
<dbReference type="FunFam" id="2.60.40.10:FF:000357">
    <property type="entry name" value="Fc receptor like 1"/>
    <property type="match status" value="2"/>
</dbReference>
<dbReference type="InterPro" id="IPR036772">
    <property type="entry name" value="SRCR-like_dom_sf"/>
</dbReference>
<keyword evidence="3 10" id="KW-0732">Signal</keyword>
<dbReference type="AlphaFoldDB" id="G3HG55"/>
<dbReference type="FunCoup" id="G3HG55">
    <property type="interactions" value="8"/>
</dbReference>
<evidence type="ECO:0000313" key="13">
    <source>
        <dbReference type="EMBL" id="EGW07026.1"/>
    </source>
</evidence>
<name>G3HG55_CRIGR</name>
<gene>
    <name evidence="13" type="ORF">I79_009574</name>
</gene>
<dbReference type="InterPro" id="IPR003599">
    <property type="entry name" value="Ig_sub"/>
</dbReference>
<comment type="caution">
    <text evidence="9">Lacks conserved residue(s) required for the propagation of feature annotation.</text>
</comment>
<dbReference type="InterPro" id="IPR003598">
    <property type="entry name" value="Ig_sub2"/>
</dbReference>
<dbReference type="CDD" id="cd00096">
    <property type="entry name" value="Ig"/>
    <property type="match status" value="1"/>
</dbReference>
<dbReference type="STRING" id="10029.G3HG55"/>
<reference evidence="14" key="1">
    <citation type="journal article" date="2011" name="Nat. Biotechnol.">
        <title>The genomic sequence of the Chinese hamster ovary (CHO)-K1 cell line.</title>
        <authorList>
            <person name="Xu X."/>
            <person name="Nagarajan H."/>
            <person name="Lewis N.E."/>
            <person name="Pan S."/>
            <person name="Cai Z."/>
            <person name="Liu X."/>
            <person name="Chen W."/>
            <person name="Xie M."/>
            <person name="Wang W."/>
            <person name="Hammond S."/>
            <person name="Andersen M.R."/>
            <person name="Neff N."/>
            <person name="Passarelli B."/>
            <person name="Koh W."/>
            <person name="Fan H.C."/>
            <person name="Wang J."/>
            <person name="Gui Y."/>
            <person name="Lee K.H."/>
            <person name="Betenbaugh M.J."/>
            <person name="Quake S.R."/>
            <person name="Famili I."/>
            <person name="Palsson B.O."/>
            <person name="Wang J."/>
        </authorList>
    </citation>
    <scope>NUCLEOTIDE SEQUENCE [LARGE SCALE GENOMIC DNA]</scope>
    <source>
        <strain evidence="14">CHO K1 cell line</strain>
    </source>
</reference>
<evidence type="ECO:0000259" key="11">
    <source>
        <dbReference type="PROSITE" id="PS50287"/>
    </source>
</evidence>
<evidence type="ECO:0000256" key="3">
    <source>
        <dbReference type="ARBA" id="ARBA00022729"/>
    </source>
</evidence>
<keyword evidence="5" id="KW-0472">Membrane</keyword>
<evidence type="ECO:0000259" key="12">
    <source>
        <dbReference type="PROSITE" id="PS50835"/>
    </source>
</evidence>
<protein>
    <submittedName>
        <fullName evidence="13">Fc receptor-like protein 2</fullName>
    </submittedName>
</protein>
<keyword evidence="7" id="KW-0325">Glycoprotein</keyword>
<dbReference type="FunFam" id="3.10.250.10:FF:000010">
    <property type="entry name" value="T-cell differentiation antigen CD6"/>
    <property type="match status" value="1"/>
</dbReference>
<feature type="domain" description="Ig-like" evidence="12">
    <location>
        <begin position="31"/>
        <end position="105"/>
    </location>
</feature>
<proteinExistence type="predicted"/>
<organism evidence="13 14">
    <name type="scientific">Cricetulus griseus</name>
    <name type="common">Chinese hamster</name>
    <name type="synonym">Cricetulus barabensis griseus</name>
    <dbReference type="NCBI Taxonomy" id="10029"/>
    <lineage>
        <taxon>Eukaryota</taxon>
        <taxon>Metazoa</taxon>
        <taxon>Chordata</taxon>
        <taxon>Craniata</taxon>
        <taxon>Vertebrata</taxon>
        <taxon>Euteleostomi</taxon>
        <taxon>Mammalia</taxon>
        <taxon>Eutheria</taxon>
        <taxon>Euarchontoglires</taxon>
        <taxon>Glires</taxon>
        <taxon>Rodentia</taxon>
        <taxon>Myomorpha</taxon>
        <taxon>Muroidea</taxon>
        <taxon>Cricetidae</taxon>
        <taxon>Cricetinae</taxon>
        <taxon>Cricetulus</taxon>
    </lineage>
</organism>
<dbReference type="Gene3D" id="2.60.40.10">
    <property type="entry name" value="Immunoglobulins"/>
    <property type="match status" value="3"/>
</dbReference>
<feature type="domain" description="Ig-like" evidence="12">
    <location>
        <begin position="209"/>
        <end position="296"/>
    </location>
</feature>
<feature type="chain" id="PRO_5003444285" evidence="10">
    <location>
        <begin position="18"/>
        <end position="405"/>
    </location>
</feature>
<sequence length="405" mass="43822">MELLASSLMLLWSLLLALDWLSISVPRHAYEGDHVSISCTGEKNYDIKRLKYFKDGSHIATYSSALSYTIGNARFSDSGYYSCKADRKLFLFIDTTEKSRDARLSVQGIPVSQVSMEIQSPGGWGVEGQTLLLVCSVANGTGLITYSWHREDTEESVGKKSQRSQRAELEIAPVSESHAGGYYCTADNSYGLVQSEVVNVTVKVPVLSPLLSISVPGVLPFIGDVAELQCEDKRASPPILYWFYHENITLGNTSAPSGGKASFKLTLTAGHSGNYSCEADNGWGMKRSQVVPLNVTEPPPKVRLVNGPHACEGRVEVEQEGRWGTVCDDGWDMKDVAVVCRELGCGAAVHTPIAMLYPPAVDEALPVLIQVALCNGTEKSLAECDQVETFDCGHDEDAGAVCEGG</sequence>
<dbReference type="InParanoid" id="G3HG55"/>
<dbReference type="InterPro" id="IPR001190">
    <property type="entry name" value="SRCR"/>
</dbReference>
<dbReference type="Proteomes" id="UP000001075">
    <property type="component" value="Unassembled WGS sequence"/>
</dbReference>
<dbReference type="PRINTS" id="PR00258">
    <property type="entry name" value="SPERACTRCPTR"/>
</dbReference>
<evidence type="ECO:0000256" key="4">
    <source>
        <dbReference type="ARBA" id="ARBA00022737"/>
    </source>
</evidence>
<evidence type="ECO:0000256" key="6">
    <source>
        <dbReference type="ARBA" id="ARBA00023157"/>
    </source>
</evidence>
<accession>G3HG55</accession>
<dbReference type="SUPFAM" id="SSF56487">
    <property type="entry name" value="SRCR-like"/>
    <property type="match status" value="1"/>
</dbReference>
<dbReference type="SMART" id="SM00409">
    <property type="entry name" value="IG"/>
    <property type="match status" value="3"/>
</dbReference>
<evidence type="ECO:0000256" key="2">
    <source>
        <dbReference type="ARBA" id="ARBA00022475"/>
    </source>
</evidence>
<comment type="subcellular location">
    <subcellularLocation>
        <location evidence="1">Cell membrane</location>
    </subcellularLocation>
</comment>
<keyword evidence="4" id="KW-0677">Repeat</keyword>
<dbReference type="EMBL" id="JH000344">
    <property type="protein sequence ID" value="EGW07026.1"/>
    <property type="molecule type" value="Genomic_DNA"/>
</dbReference>
<evidence type="ECO:0000256" key="5">
    <source>
        <dbReference type="ARBA" id="ARBA00023136"/>
    </source>
</evidence>
<evidence type="ECO:0000256" key="8">
    <source>
        <dbReference type="ARBA" id="ARBA00023319"/>
    </source>
</evidence>
<evidence type="ECO:0000256" key="7">
    <source>
        <dbReference type="ARBA" id="ARBA00023180"/>
    </source>
</evidence>
<keyword evidence="6 9" id="KW-1015">Disulfide bond</keyword>
<dbReference type="PROSITE" id="PS00420">
    <property type="entry name" value="SRCR_1"/>
    <property type="match status" value="1"/>
</dbReference>
<dbReference type="Pfam" id="PF13895">
    <property type="entry name" value="Ig_2"/>
    <property type="match status" value="2"/>
</dbReference>
<keyword evidence="13" id="KW-0675">Receptor</keyword>
<evidence type="ECO:0000313" key="14">
    <source>
        <dbReference type="Proteomes" id="UP000001075"/>
    </source>
</evidence>
<dbReference type="InterPro" id="IPR013783">
    <property type="entry name" value="Ig-like_fold"/>
</dbReference>
<feature type="signal peptide" evidence="10">
    <location>
        <begin position="1"/>
        <end position="17"/>
    </location>
</feature>
<dbReference type="Pfam" id="PF13927">
    <property type="entry name" value="Ig_3"/>
    <property type="match status" value="1"/>
</dbReference>
<dbReference type="PANTHER" id="PTHR45889:SF8">
    <property type="entry name" value="IG-LIKE DOMAIN-CONTAINING PROTEIN"/>
    <property type="match status" value="1"/>
</dbReference>
<dbReference type="Pfam" id="PF00530">
    <property type="entry name" value="SRCR"/>
    <property type="match status" value="1"/>
</dbReference>
<dbReference type="SUPFAM" id="SSF48726">
    <property type="entry name" value="Immunoglobulin"/>
    <property type="match status" value="3"/>
</dbReference>
<dbReference type="GO" id="GO:0005886">
    <property type="term" value="C:plasma membrane"/>
    <property type="evidence" value="ECO:0007669"/>
    <property type="project" value="UniProtKB-SubCell"/>
</dbReference>
<keyword evidence="8" id="KW-0393">Immunoglobulin domain</keyword>
<dbReference type="PROSITE" id="PS50835">
    <property type="entry name" value="IG_LIKE"/>
    <property type="match status" value="3"/>
</dbReference>
<evidence type="ECO:0000256" key="10">
    <source>
        <dbReference type="SAM" id="SignalP"/>
    </source>
</evidence>
<feature type="domain" description="Ig-like" evidence="12">
    <location>
        <begin position="110"/>
        <end position="199"/>
    </location>
</feature>
<dbReference type="SMART" id="SM00202">
    <property type="entry name" value="SR"/>
    <property type="match status" value="1"/>
</dbReference>